<keyword evidence="5 10" id="KW-0812">Transmembrane</keyword>
<dbReference type="InterPro" id="IPR047664">
    <property type="entry name" value="SWEET"/>
</dbReference>
<dbReference type="PANTHER" id="PTHR10791">
    <property type="entry name" value="RAG1-ACTIVATING PROTEIN 1"/>
    <property type="match status" value="1"/>
</dbReference>
<keyword evidence="6" id="KW-0677">Repeat</keyword>
<comment type="caution">
    <text evidence="11">The sequence shown here is derived from an EMBL/GenBank/DDBJ whole genome shotgun (WGS) entry which is preliminary data.</text>
</comment>
<reference evidence="11 12" key="1">
    <citation type="journal article" date="2021" name="BMC Genomics">
        <title>Datura genome reveals duplications of psychoactive alkaloid biosynthetic genes and high mutation rate following tissue culture.</title>
        <authorList>
            <person name="Rajewski A."/>
            <person name="Carter-House D."/>
            <person name="Stajich J."/>
            <person name="Litt A."/>
        </authorList>
    </citation>
    <scope>NUCLEOTIDE SEQUENCE [LARGE SCALE GENOMIC DNA]</scope>
    <source>
        <strain evidence="11">AR-01</strain>
    </source>
</reference>
<feature type="region of interest" description="Disordered" evidence="9">
    <location>
        <begin position="84"/>
        <end position="103"/>
    </location>
</feature>
<dbReference type="Proteomes" id="UP000823775">
    <property type="component" value="Unassembled WGS sequence"/>
</dbReference>
<keyword evidence="4 11" id="KW-0762">Sugar transport</keyword>
<evidence type="ECO:0000256" key="3">
    <source>
        <dbReference type="ARBA" id="ARBA00022448"/>
    </source>
</evidence>
<evidence type="ECO:0000313" key="12">
    <source>
        <dbReference type="Proteomes" id="UP000823775"/>
    </source>
</evidence>
<evidence type="ECO:0000256" key="1">
    <source>
        <dbReference type="ARBA" id="ARBA00004127"/>
    </source>
</evidence>
<dbReference type="PANTHER" id="PTHR10791:SF165">
    <property type="entry name" value="BIDIRECTIONAL SUGAR TRANSPORTER SWEET10"/>
    <property type="match status" value="1"/>
</dbReference>
<evidence type="ECO:0000256" key="6">
    <source>
        <dbReference type="ARBA" id="ARBA00022737"/>
    </source>
</evidence>
<dbReference type="InterPro" id="IPR004316">
    <property type="entry name" value="SWEET_rpt"/>
</dbReference>
<evidence type="ECO:0000256" key="4">
    <source>
        <dbReference type="ARBA" id="ARBA00022597"/>
    </source>
</evidence>
<sequence>MDLPCFLLVCICSSLRHSERKSSKQKSVEYMPLLLSVFLTLSAEFMWFFYGLLLKDINIAAPNVLGFIFGILQIVLYAIYSKKKGHLKEQASRDTKSYSNCEG</sequence>
<dbReference type="EMBL" id="JACEIK010000020">
    <property type="protein sequence ID" value="MCD7446741.1"/>
    <property type="molecule type" value="Genomic_DNA"/>
</dbReference>
<proteinExistence type="inferred from homology"/>
<evidence type="ECO:0000256" key="7">
    <source>
        <dbReference type="ARBA" id="ARBA00022989"/>
    </source>
</evidence>
<evidence type="ECO:0000256" key="10">
    <source>
        <dbReference type="SAM" id="Phobius"/>
    </source>
</evidence>
<dbReference type="Gene3D" id="1.20.1280.290">
    <property type="match status" value="1"/>
</dbReference>
<comment type="similarity">
    <text evidence="2">Belongs to the SWEET sugar transporter family.</text>
</comment>
<gene>
    <name evidence="11" type="primary">SWEET10</name>
    <name evidence="11" type="ORF">HAX54_015645</name>
</gene>
<comment type="subcellular location">
    <subcellularLocation>
        <location evidence="1">Endomembrane system</location>
        <topology evidence="1">Multi-pass membrane protein</topology>
    </subcellularLocation>
</comment>
<evidence type="ECO:0000313" key="11">
    <source>
        <dbReference type="EMBL" id="MCD7446741.1"/>
    </source>
</evidence>
<evidence type="ECO:0000256" key="5">
    <source>
        <dbReference type="ARBA" id="ARBA00022692"/>
    </source>
</evidence>
<accession>A0ABS8RKD9</accession>
<keyword evidence="12" id="KW-1185">Reference proteome</keyword>
<keyword evidence="7 10" id="KW-1133">Transmembrane helix</keyword>
<dbReference type="Pfam" id="PF03083">
    <property type="entry name" value="MtN3_slv"/>
    <property type="match status" value="1"/>
</dbReference>
<feature type="transmembrane region" description="Helical" evidence="10">
    <location>
        <begin position="30"/>
        <end position="53"/>
    </location>
</feature>
<evidence type="ECO:0000256" key="8">
    <source>
        <dbReference type="ARBA" id="ARBA00023136"/>
    </source>
</evidence>
<feature type="transmembrane region" description="Helical" evidence="10">
    <location>
        <begin position="59"/>
        <end position="80"/>
    </location>
</feature>
<feature type="compositionally biased region" description="Basic and acidic residues" evidence="9">
    <location>
        <begin position="87"/>
        <end position="96"/>
    </location>
</feature>
<keyword evidence="3" id="KW-0813">Transport</keyword>
<name>A0ABS8RKD9_DATST</name>
<protein>
    <submittedName>
        <fullName evidence="11">Bidirectional sugar transporter sweet10</fullName>
    </submittedName>
</protein>
<organism evidence="11 12">
    <name type="scientific">Datura stramonium</name>
    <name type="common">Jimsonweed</name>
    <name type="synonym">Common thornapple</name>
    <dbReference type="NCBI Taxonomy" id="4076"/>
    <lineage>
        <taxon>Eukaryota</taxon>
        <taxon>Viridiplantae</taxon>
        <taxon>Streptophyta</taxon>
        <taxon>Embryophyta</taxon>
        <taxon>Tracheophyta</taxon>
        <taxon>Spermatophyta</taxon>
        <taxon>Magnoliopsida</taxon>
        <taxon>eudicotyledons</taxon>
        <taxon>Gunneridae</taxon>
        <taxon>Pentapetalae</taxon>
        <taxon>asterids</taxon>
        <taxon>lamiids</taxon>
        <taxon>Solanales</taxon>
        <taxon>Solanaceae</taxon>
        <taxon>Solanoideae</taxon>
        <taxon>Datureae</taxon>
        <taxon>Datura</taxon>
    </lineage>
</organism>
<evidence type="ECO:0000256" key="9">
    <source>
        <dbReference type="SAM" id="MobiDB-lite"/>
    </source>
</evidence>
<evidence type="ECO:0000256" key="2">
    <source>
        <dbReference type="ARBA" id="ARBA00007809"/>
    </source>
</evidence>
<keyword evidence="8 10" id="KW-0472">Membrane</keyword>